<evidence type="ECO:0000256" key="1">
    <source>
        <dbReference type="SAM" id="SignalP"/>
    </source>
</evidence>
<sequence length="156" mass="16311">MKQTLNFTIVLLIFSVAFVACSKKGTPAPPATTGSNFYHGNILGSPTTIIGPGNAILLRSDGTMREYANDYYSIGTSMTAADTASAKIKIDGTYKTVVNGSVPTITATWIQPNGSPVLTYTLIGTINGHVMTGTFSSAGNGIGSSTQFKFSDLTQN</sequence>
<dbReference type="KEGG" id="muc:MuYL_2251"/>
<keyword evidence="1" id="KW-0732">Signal</keyword>
<dbReference type="PROSITE" id="PS51257">
    <property type="entry name" value="PROKAR_LIPOPROTEIN"/>
    <property type="match status" value="1"/>
</dbReference>
<reference evidence="2 3" key="1">
    <citation type="submission" date="2017-08" db="EMBL/GenBank/DDBJ databases">
        <title>Complete genome sequence of Mucilaginibacter sp. strain BJC16-A31.</title>
        <authorList>
            <consortium name="Henan University of Science and Technology"/>
            <person name="You X."/>
        </authorList>
    </citation>
    <scope>NUCLEOTIDE SEQUENCE [LARGE SCALE GENOMIC DNA]</scope>
    <source>
        <strain evidence="2 3">BJC16-A31</strain>
    </source>
</reference>
<dbReference type="EMBL" id="CP022743">
    <property type="protein sequence ID" value="ASU34140.1"/>
    <property type="molecule type" value="Genomic_DNA"/>
</dbReference>
<dbReference type="OrthoDB" id="1433240at2"/>
<organism evidence="2 3">
    <name type="scientific">Mucilaginibacter xinganensis</name>
    <dbReference type="NCBI Taxonomy" id="1234841"/>
    <lineage>
        <taxon>Bacteria</taxon>
        <taxon>Pseudomonadati</taxon>
        <taxon>Bacteroidota</taxon>
        <taxon>Sphingobacteriia</taxon>
        <taxon>Sphingobacteriales</taxon>
        <taxon>Sphingobacteriaceae</taxon>
        <taxon>Mucilaginibacter</taxon>
    </lineage>
</organism>
<protein>
    <recommendedName>
        <fullName evidence="4">Lipocalin-like domain-containing protein</fullName>
    </recommendedName>
</protein>
<dbReference type="AlphaFoldDB" id="A0A223NWI0"/>
<accession>A0A223NWI0</accession>
<feature type="chain" id="PRO_5012465878" description="Lipocalin-like domain-containing protein" evidence="1">
    <location>
        <begin position="23"/>
        <end position="156"/>
    </location>
</feature>
<dbReference type="RefSeq" id="WP_094570530.1">
    <property type="nucleotide sequence ID" value="NZ_CP022743.1"/>
</dbReference>
<gene>
    <name evidence="2" type="ORF">MuYL_2251</name>
</gene>
<evidence type="ECO:0000313" key="3">
    <source>
        <dbReference type="Proteomes" id="UP000215002"/>
    </source>
</evidence>
<name>A0A223NWI0_9SPHI</name>
<keyword evidence="3" id="KW-1185">Reference proteome</keyword>
<evidence type="ECO:0008006" key="4">
    <source>
        <dbReference type="Google" id="ProtNLM"/>
    </source>
</evidence>
<dbReference type="Proteomes" id="UP000215002">
    <property type="component" value="Chromosome"/>
</dbReference>
<feature type="signal peptide" evidence="1">
    <location>
        <begin position="1"/>
        <end position="22"/>
    </location>
</feature>
<evidence type="ECO:0000313" key="2">
    <source>
        <dbReference type="EMBL" id="ASU34140.1"/>
    </source>
</evidence>
<proteinExistence type="predicted"/>